<dbReference type="Proteomes" id="UP000076023">
    <property type="component" value="Unassembled WGS sequence"/>
</dbReference>
<evidence type="ECO:0000313" key="1">
    <source>
        <dbReference type="EMBL" id="GAT33345.1"/>
    </source>
</evidence>
<dbReference type="RefSeq" id="WP_075079089.1">
    <property type="nucleotide sequence ID" value="NZ_BDCO01000002.1"/>
</dbReference>
<proteinExistence type="predicted"/>
<gene>
    <name evidence="1" type="ORF">TSACC_21760</name>
</gene>
<dbReference type="AlphaFoldDB" id="A0A146G6H7"/>
<organism evidence="1 2">
    <name type="scientific">Terrimicrobium sacchariphilum</name>
    <dbReference type="NCBI Taxonomy" id="690879"/>
    <lineage>
        <taxon>Bacteria</taxon>
        <taxon>Pseudomonadati</taxon>
        <taxon>Verrucomicrobiota</taxon>
        <taxon>Terrimicrobiia</taxon>
        <taxon>Terrimicrobiales</taxon>
        <taxon>Terrimicrobiaceae</taxon>
        <taxon>Terrimicrobium</taxon>
    </lineage>
</organism>
<dbReference type="EMBL" id="BDCO01000002">
    <property type="protein sequence ID" value="GAT33345.1"/>
    <property type="molecule type" value="Genomic_DNA"/>
</dbReference>
<dbReference type="STRING" id="690879.TSACC_21760"/>
<protein>
    <submittedName>
        <fullName evidence="1">Uncharacterized protein</fullName>
    </submittedName>
</protein>
<accession>A0A146G6H7</accession>
<dbReference type="InParanoid" id="A0A146G6H7"/>
<evidence type="ECO:0000313" key="2">
    <source>
        <dbReference type="Proteomes" id="UP000076023"/>
    </source>
</evidence>
<name>A0A146G6H7_TERSA</name>
<keyword evidence="2" id="KW-1185">Reference proteome</keyword>
<dbReference type="OrthoDB" id="196395at2"/>
<sequence>MSEQPVPIVLFPTTHEQENPTFHVEASVADAFLEFLKEKGFSAWEPPQKIEKIGPDHRRVIELRLEPETSQDSLEDLLGQFLSLHKLT</sequence>
<comment type="caution">
    <text evidence="1">The sequence shown here is derived from an EMBL/GenBank/DDBJ whole genome shotgun (WGS) entry which is preliminary data.</text>
</comment>
<reference evidence="2" key="1">
    <citation type="journal article" date="2017" name="Genome Announc.">
        <title>Draft Genome Sequence of Terrimicrobium sacchariphilum NM-5T, a Facultative Anaerobic Soil Bacterium of the Class Spartobacteria.</title>
        <authorList>
            <person name="Qiu Y.L."/>
            <person name="Tourlousse D.M."/>
            <person name="Matsuura N."/>
            <person name="Ohashi A."/>
            <person name="Sekiguchi Y."/>
        </authorList>
    </citation>
    <scope>NUCLEOTIDE SEQUENCE [LARGE SCALE GENOMIC DNA]</scope>
    <source>
        <strain evidence="2">NM-5</strain>
    </source>
</reference>